<feature type="region of interest" description="Disordered" evidence="1">
    <location>
        <begin position="86"/>
        <end position="106"/>
    </location>
</feature>
<comment type="caution">
    <text evidence="2">The sequence shown here is derived from an EMBL/GenBank/DDBJ whole genome shotgun (WGS) entry which is preliminary data.</text>
</comment>
<reference evidence="2" key="1">
    <citation type="submission" date="2021-02" db="EMBL/GenBank/DDBJ databases">
        <authorList>
            <person name="Nowell W R."/>
        </authorList>
    </citation>
    <scope>NUCLEOTIDE SEQUENCE</scope>
</reference>
<evidence type="ECO:0008006" key="5">
    <source>
        <dbReference type="Google" id="ProtNLM"/>
    </source>
</evidence>
<protein>
    <recommendedName>
        <fullName evidence="5">PiggyBac transposable element-derived protein domain-containing protein</fullName>
    </recommendedName>
</protein>
<feature type="compositionally biased region" description="Basic and acidic residues" evidence="1">
    <location>
        <begin position="90"/>
        <end position="106"/>
    </location>
</feature>
<dbReference type="OrthoDB" id="123207at2759"/>
<evidence type="ECO:0000313" key="4">
    <source>
        <dbReference type="Proteomes" id="UP000663829"/>
    </source>
</evidence>
<dbReference type="EMBL" id="CAJNOQ010012709">
    <property type="protein sequence ID" value="CAF1306090.1"/>
    <property type="molecule type" value="Genomic_DNA"/>
</dbReference>
<dbReference type="AlphaFoldDB" id="A0A815E1B4"/>
<dbReference type="PANTHER" id="PTHR47272">
    <property type="entry name" value="DDE_TNP_1_7 DOMAIN-CONTAINING PROTEIN"/>
    <property type="match status" value="1"/>
</dbReference>
<evidence type="ECO:0000313" key="2">
    <source>
        <dbReference type="EMBL" id="CAF1306090.1"/>
    </source>
</evidence>
<accession>A0A815E1B4</accession>
<evidence type="ECO:0000313" key="3">
    <source>
        <dbReference type="EMBL" id="CAF4139453.1"/>
    </source>
</evidence>
<keyword evidence="4" id="KW-1185">Reference proteome</keyword>
<name>A0A815E1B4_9BILA</name>
<dbReference type="EMBL" id="CAJOBC010039986">
    <property type="protein sequence ID" value="CAF4139453.1"/>
    <property type="molecule type" value="Genomic_DNA"/>
</dbReference>
<sequence length="171" mass="20337">MRGVDKADMLCALHPIPFRSKKWYIRIAWRLFDRMVINSWLLANHLGKQNVNWKNSRLCDFKTEIACTLLKGSVALQRPALVPIQRRQHSGSDTDENNRSKSDRKKRDLTRTIPRILRYDGNEHWPKFVKSRLRCKYEECELKTQWTCSKCELHLCIQPQHNCFVAFHTKQ</sequence>
<evidence type="ECO:0000256" key="1">
    <source>
        <dbReference type="SAM" id="MobiDB-lite"/>
    </source>
</evidence>
<dbReference type="PANTHER" id="PTHR47272:SF2">
    <property type="entry name" value="PIGGYBAC TRANSPOSABLE ELEMENT-DERIVED PROTEIN 3-LIKE"/>
    <property type="match status" value="1"/>
</dbReference>
<gene>
    <name evidence="2" type="ORF">GPM918_LOCUS28763</name>
    <name evidence="3" type="ORF">SRO942_LOCUS29285</name>
</gene>
<dbReference type="Proteomes" id="UP000681722">
    <property type="component" value="Unassembled WGS sequence"/>
</dbReference>
<organism evidence="2 4">
    <name type="scientific">Didymodactylos carnosus</name>
    <dbReference type="NCBI Taxonomy" id="1234261"/>
    <lineage>
        <taxon>Eukaryota</taxon>
        <taxon>Metazoa</taxon>
        <taxon>Spiralia</taxon>
        <taxon>Gnathifera</taxon>
        <taxon>Rotifera</taxon>
        <taxon>Eurotatoria</taxon>
        <taxon>Bdelloidea</taxon>
        <taxon>Philodinida</taxon>
        <taxon>Philodinidae</taxon>
        <taxon>Didymodactylos</taxon>
    </lineage>
</organism>
<proteinExistence type="predicted"/>
<dbReference type="Proteomes" id="UP000663829">
    <property type="component" value="Unassembled WGS sequence"/>
</dbReference>